<dbReference type="EMBL" id="DPVV01000529">
    <property type="protein sequence ID" value="HCL03899.1"/>
    <property type="molecule type" value="Genomic_DNA"/>
</dbReference>
<comment type="caution">
    <text evidence="3">The sequence shown here is derived from an EMBL/GenBank/DDBJ whole genome shotgun (WGS) entry which is preliminary data.</text>
</comment>
<dbReference type="SUPFAM" id="SSF56349">
    <property type="entry name" value="DNA breaking-rejoining enzymes"/>
    <property type="match status" value="1"/>
</dbReference>
<sequence>MEQLKIDHTPHCSRHSCISMLAEAGVDQKIIKKTLGHSGAMTLIENVYTLFDIKELVDGLKLRSHEKRTLSSESLH</sequence>
<accession>A0A3D2X9T3</accession>
<dbReference type="PROSITE" id="PS51898">
    <property type="entry name" value="TYR_RECOMBINASE"/>
    <property type="match status" value="1"/>
</dbReference>
<gene>
    <name evidence="3" type="ORF">DHW61_16080</name>
</gene>
<dbReference type="AlphaFoldDB" id="A0A3D2X9T3"/>
<dbReference type="Pfam" id="PF00589">
    <property type="entry name" value="Phage_integrase"/>
    <property type="match status" value="1"/>
</dbReference>
<evidence type="ECO:0000256" key="1">
    <source>
        <dbReference type="ARBA" id="ARBA00023172"/>
    </source>
</evidence>
<feature type="domain" description="Tyr recombinase" evidence="2">
    <location>
        <begin position="1"/>
        <end position="61"/>
    </location>
</feature>
<keyword evidence="1" id="KW-0233">DNA recombination</keyword>
<dbReference type="GO" id="GO:0015074">
    <property type="term" value="P:DNA integration"/>
    <property type="evidence" value="ECO:0007669"/>
    <property type="project" value="InterPro"/>
</dbReference>
<organism evidence="3 4">
    <name type="scientific">Lachnoclostridium phytofermentans</name>
    <dbReference type="NCBI Taxonomy" id="66219"/>
    <lineage>
        <taxon>Bacteria</taxon>
        <taxon>Bacillati</taxon>
        <taxon>Bacillota</taxon>
        <taxon>Clostridia</taxon>
        <taxon>Lachnospirales</taxon>
        <taxon>Lachnospiraceae</taxon>
    </lineage>
</organism>
<reference evidence="3 4" key="1">
    <citation type="journal article" date="2018" name="Nat. Biotechnol.">
        <title>A standardized bacterial taxonomy based on genome phylogeny substantially revises the tree of life.</title>
        <authorList>
            <person name="Parks D.H."/>
            <person name="Chuvochina M."/>
            <person name="Waite D.W."/>
            <person name="Rinke C."/>
            <person name="Skarshewski A."/>
            <person name="Chaumeil P.A."/>
            <person name="Hugenholtz P."/>
        </authorList>
    </citation>
    <scope>NUCLEOTIDE SEQUENCE [LARGE SCALE GENOMIC DNA]</scope>
    <source>
        <strain evidence="3">UBA11728</strain>
    </source>
</reference>
<dbReference type="GO" id="GO:0006310">
    <property type="term" value="P:DNA recombination"/>
    <property type="evidence" value="ECO:0007669"/>
    <property type="project" value="UniProtKB-KW"/>
</dbReference>
<dbReference type="InterPro" id="IPR011010">
    <property type="entry name" value="DNA_brk_join_enz"/>
</dbReference>
<dbReference type="Proteomes" id="UP000262969">
    <property type="component" value="Unassembled WGS sequence"/>
</dbReference>
<proteinExistence type="predicted"/>
<evidence type="ECO:0000259" key="2">
    <source>
        <dbReference type="PROSITE" id="PS51898"/>
    </source>
</evidence>
<name>A0A3D2X9T3_9FIRM</name>
<dbReference type="GO" id="GO:0003677">
    <property type="term" value="F:DNA binding"/>
    <property type="evidence" value="ECO:0007669"/>
    <property type="project" value="InterPro"/>
</dbReference>
<evidence type="ECO:0000313" key="3">
    <source>
        <dbReference type="EMBL" id="HCL03899.1"/>
    </source>
</evidence>
<protein>
    <submittedName>
        <fullName evidence="3">Integrase</fullName>
    </submittedName>
</protein>
<dbReference type="Gene3D" id="1.10.443.10">
    <property type="entry name" value="Intergrase catalytic core"/>
    <property type="match status" value="1"/>
</dbReference>
<evidence type="ECO:0000313" key="4">
    <source>
        <dbReference type="Proteomes" id="UP000262969"/>
    </source>
</evidence>
<dbReference type="InterPro" id="IPR013762">
    <property type="entry name" value="Integrase-like_cat_sf"/>
</dbReference>
<dbReference type="InterPro" id="IPR002104">
    <property type="entry name" value="Integrase_catalytic"/>
</dbReference>